<organism evidence="12 13">
    <name type="scientific">Aedes albopictus</name>
    <name type="common">Asian tiger mosquito</name>
    <name type="synonym">Stegomyia albopicta</name>
    <dbReference type="NCBI Taxonomy" id="7160"/>
    <lineage>
        <taxon>Eukaryota</taxon>
        <taxon>Metazoa</taxon>
        <taxon>Ecdysozoa</taxon>
        <taxon>Arthropoda</taxon>
        <taxon>Hexapoda</taxon>
        <taxon>Insecta</taxon>
        <taxon>Pterygota</taxon>
        <taxon>Neoptera</taxon>
        <taxon>Endopterygota</taxon>
        <taxon>Diptera</taxon>
        <taxon>Nematocera</taxon>
        <taxon>Culicoidea</taxon>
        <taxon>Culicidae</taxon>
        <taxon>Culicinae</taxon>
        <taxon>Aedini</taxon>
        <taxon>Aedes</taxon>
        <taxon>Stegomyia</taxon>
    </lineage>
</organism>
<evidence type="ECO:0000256" key="9">
    <source>
        <dbReference type="SAM" id="MobiDB-lite"/>
    </source>
</evidence>
<feature type="compositionally biased region" description="Basic and acidic residues" evidence="9">
    <location>
        <begin position="508"/>
        <end position="522"/>
    </location>
</feature>
<evidence type="ECO:0000313" key="13">
    <source>
        <dbReference type="Proteomes" id="UP000069940"/>
    </source>
</evidence>
<keyword evidence="13" id="KW-1185">Reference proteome</keyword>
<dbReference type="Proteomes" id="UP000069940">
    <property type="component" value="Unassembled WGS sequence"/>
</dbReference>
<feature type="domain" description="C2H2-type" evidence="10">
    <location>
        <begin position="280"/>
        <end position="307"/>
    </location>
</feature>
<proteinExistence type="predicted"/>
<dbReference type="InterPro" id="IPR036236">
    <property type="entry name" value="Znf_C2H2_sf"/>
</dbReference>
<feature type="domain" description="C2H2-type" evidence="10">
    <location>
        <begin position="580"/>
        <end position="608"/>
    </location>
</feature>
<dbReference type="InterPro" id="IPR013087">
    <property type="entry name" value="Znf_C2H2_type"/>
</dbReference>
<feature type="domain" description="ZAD" evidence="11">
    <location>
        <begin position="377"/>
        <end position="450"/>
    </location>
</feature>
<feature type="binding site" evidence="8">
    <location>
        <position position="382"/>
    </location>
    <ligand>
        <name>Zn(2+)</name>
        <dbReference type="ChEBI" id="CHEBI:29105"/>
    </ligand>
</feature>
<keyword evidence="4 7" id="KW-0863">Zinc-finger</keyword>
<dbReference type="Pfam" id="PF00096">
    <property type="entry name" value="zf-C2H2"/>
    <property type="match status" value="5"/>
</dbReference>
<evidence type="ECO:0000256" key="3">
    <source>
        <dbReference type="ARBA" id="ARBA00022737"/>
    </source>
</evidence>
<sequence>MAKSQPICRLCLVEVDPEQLSLINTNQHLIESILCITSLEVASNPNSLEYLCRKCQSELEQCVQFRTICIHNNDIFKEIVFEPTMDKSLSPDGLLSVAIKVENFKVEIDDDEDRVVDSLAEVENGEVEEEIQKMSKKPKEPVKRKKRECKTDKDVPKSKDKYRKVQCQHCGAMVALHHLKGHLETHNPNRRKLTCPHCPKEFMCTKSRKMHINAIHTKEIVYTCDQCGNVYPWPHSLKDHILAAHTDEKRFECKQCGERFSRSALRNHHEKKVHSTARPYACEYCERTYKFKSDLTVHTRIHTGEKPFKCDICGKCFNKSYNVVIHKKSHRNDPTPVPVKNCFEKLKYEISVKLLIYILYFKDQITEQSLTMEIHKCVCRLCLIEIDPEKVFLLNINQHLIKSVLLIIGIEVAQNASYYEYLCIQCRSELEQCVQFRTTCIQNDAIFRKMFFETNTDEKLSPDPVHLEGIEMEFLKVEMDDDAYEGQSNSDPQDDQAVTDLPADAENNDTHEKSDQEVEKAKKPPKKKRKTRKRKADGDVPKIKAPRCSPKVQCQQCGAMVALSHLKGHLETHNPNRPRMTCPHCPKEFITRKLFKAHINAIHTQEIKYTCDKCGKVYLRSNSLREHILSTHSDEKRYQCRFCDEKFVRTVMRNHHEKRVHSTLRPYACEYCEKAFKFRSDLTIHTRIHTGEKPFECDICGKRFNKSYNVVIHKKSHRNDPR</sequence>
<evidence type="ECO:0000256" key="4">
    <source>
        <dbReference type="ARBA" id="ARBA00022771"/>
    </source>
</evidence>
<feature type="compositionally biased region" description="Basic and acidic residues" evidence="9">
    <location>
        <begin position="130"/>
        <end position="141"/>
    </location>
</feature>
<evidence type="ECO:0000256" key="6">
    <source>
        <dbReference type="ARBA" id="ARBA00023242"/>
    </source>
</evidence>
<dbReference type="EnsemblMetazoa" id="AALFPA23_020166.R29704">
    <property type="protein sequence ID" value="AALFPA23_020166.P29704"/>
    <property type="gene ID" value="AALFPA23_020166"/>
</dbReference>
<dbReference type="PROSITE" id="PS50157">
    <property type="entry name" value="ZINC_FINGER_C2H2_2"/>
    <property type="match status" value="10"/>
</dbReference>
<evidence type="ECO:0000313" key="12">
    <source>
        <dbReference type="EnsemblMetazoa" id="AALFPA23_020166.P29704"/>
    </source>
</evidence>
<feature type="binding site" evidence="8">
    <location>
        <position position="379"/>
    </location>
    <ligand>
        <name>Zn(2+)</name>
        <dbReference type="ChEBI" id="CHEBI:29105"/>
    </ligand>
</feature>
<feature type="domain" description="ZAD" evidence="11">
    <location>
        <begin position="6"/>
        <end position="79"/>
    </location>
</feature>
<dbReference type="Gene3D" id="3.30.160.60">
    <property type="entry name" value="Classic Zinc Finger"/>
    <property type="match status" value="8"/>
</dbReference>
<feature type="binding site" evidence="8">
    <location>
        <position position="52"/>
    </location>
    <ligand>
        <name>Zn(2+)</name>
        <dbReference type="ChEBI" id="CHEBI:29105"/>
    </ligand>
</feature>
<protein>
    <recommendedName>
        <fullName evidence="14">C2h2-type zn-finger protein</fullName>
    </recommendedName>
</protein>
<keyword evidence="6" id="KW-0539">Nucleus</keyword>
<evidence type="ECO:0000259" key="11">
    <source>
        <dbReference type="PROSITE" id="PS51915"/>
    </source>
</evidence>
<dbReference type="PANTHER" id="PTHR24394">
    <property type="entry name" value="ZINC FINGER PROTEIN"/>
    <property type="match status" value="1"/>
</dbReference>
<feature type="domain" description="C2H2-type" evidence="10">
    <location>
        <begin position="638"/>
        <end position="666"/>
    </location>
</feature>
<keyword evidence="2 8" id="KW-0479">Metal-binding</keyword>
<feature type="domain" description="C2H2-type" evidence="10">
    <location>
        <begin position="609"/>
        <end position="637"/>
    </location>
</feature>
<dbReference type="SUPFAM" id="SSF57667">
    <property type="entry name" value="beta-beta-alpha zinc fingers"/>
    <property type="match status" value="6"/>
</dbReference>
<accession>A0ABM1ZND9</accession>
<dbReference type="SUPFAM" id="SSF57716">
    <property type="entry name" value="Glucocorticoid receptor-like (DNA-binding domain)"/>
    <property type="match status" value="2"/>
</dbReference>
<evidence type="ECO:0000256" key="8">
    <source>
        <dbReference type="PROSITE-ProRule" id="PRU01263"/>
    </source>
</evidence>
<feature type="binding site" evidence="8">
    <location>
        <position position="55"/>
    </location>
    <ligand>
        <name>Zn(2+)</name>
        <dbReference type="ChEBI" id="CHEBI:29105"/>
    </ligand>
</feature>
<reference evidence="13" key="1">
    <citation type="journal article" date="2015" name="Proc. Natl. Acad. Sci. U.S.A.">
        <title>Genome sequence of the Asian Tiger mosquito, Aedes albopictus, reveals insights into its biology, genetics, and evolution.</title>
        <authorList>
            <person name="Chen X.G."/>
            <person name="Jiang X."/>
            <person name="Gu J."/>
            <person name="Xu M."/>
            <person name="Wu Y."/>
            <person name="Deng Y."/>
            <person name="Zhang C."/>
            <person name="Bonizzoni M."/>
            <person name="Dermauw W."/>
            <person name="Vontas J."/>
            <person name="Armbruster P."/>
            <person name="Huang X."/>
            <person name="Yang Y."/>
            <person name="Zhang H."/>
            <person name="He W."/>
            <person name="Peng H."/>
            <person name="Liu Y."/>
            <person name="Wu K."/>
            <person name="Chen J."/>
            <person name="Lirakis M."/>
            <person name="Topalis P."/>
            <person name="Van Leeuwen T."/>
            <person name="Hall A.B."/>
            <person name="Jiang X."/>
            <person name="Thorpe C."/>
            <person name="Mueller R.L."/>
            <person name="Sun C."/>
            <person name="Waterhouse R.M."/>
            <person name="Yan G."/>
            <person name="Tu Z.J."/>
            <person name="Fang X."/>
            <person name="James A.A."/>
        </authorList>
    </citation>
    <scope>NUCLEOTIDE SEQUENCE [LARGE SCALE GENOMIC DNA]</scope>
    <source>
        <strain evidence="13">Foshan</strain>
    </source>
</reference>
<evidence type="ECO:0000256" key="5">
    <source>
        <dbReference type="ARBA" id="ARBA00022833"/>
    </source>
</evidence>
<keyword evidence="3" id="KW-0677">Repeat</keyword>
<comment type="subcellular location">
    <subcellularLocation>
        <location evidence="1">Nucleus</location>
    </subcellularLocation>
</comment>
<dbReference type="InterPro" id="IPR012934">
    <property type="entry name" value="Znf_AD"/>
</dbReference>
<feature type="binding site" evidence="8">
    <location>
        <position position="423"/>
    </location>
    <ligand>
        <name>Zn(2+)</name>
        <dbReference type="ChEBI" id="CHEBI:29105"/>
    </ligand>
</feature>
<feature type="compositionally biased region" description="Basic residues" evidence="9">
    <location>
        <begin position="523"/>
        <end position="535"/>
    </location>
</feature>
<keyword evidence="5 8" id="KW-0862">Zinc</keyword>
<evidence type="ECO:0000259" key="10">
    <source>
        <dbReference type="PROSITE" id="PS50157"/>
    </source>
</evidence>
<feature type="domain" description="C2H2-type" evidence="10">
    <location>
        <begin position="251"/>
        <end position="279"/>
    </location>
</feature>
<dbReference type="PROSITE" id="PS51915">
    <property type="entry name" value="ZAD"/>
    <property type="match status" value="2"/>
</dbReference>
<feature type="binding site" evidence="8">
    <location>
        <position position="11"/>
    </location>
    <ligand>
        <name>Zn(2+)</name>
        <dbReference type="ChEBI" id="CHEBI:29105"/>
    </ligand>
</feature>
<dbReference type="RefSeq" id="XP_062714299.1">
    <property type="nucleotide sequence ID" value="XM_062858315.1"/>
</dbReference>
<reference evidence="12" key="2">
    <citation type="submission" date="2025-05" db="UniProtKB">
        <authorList>
            <consortium name="EnsemblMetazoa"/>
        </authorList>
    </citation>
    <scope>IDENTIFICATION</scope>
    <source>
        <strain evidence="12">Foshan</strain>
    </source>
</reference>
<feature type="domain" description="C2H2-type" evidence="10">
    <location>
        <begin position="222"/>
        <end position="250"/>
    </location>
</feature>
<feature type="region of interest" description="Disordered" evidence="9">
    <location>
        <begin position="127"/>
        <end position="157"/>
    </location>
</feature>
<dbReference type="PANTHER" id="PTHR24394:SF44">
    <property type="entry name" value="ZINC FINGER PROTEIN 271-LIKE"/>
    <property type="match status" value="1"/>
</dbReference>
<dbReference type="Pfam" id="PF13912">
    <property type="entry name" value="zf-C2H2_6"/>
    <property type="match status" value="1"/>
</dbReference>
<dbReference type="GeneID" id="115267995"/>
<feature type="binding site" evidence="8">
    <location>
        <position position="426"/>
    </location>
    <ligand>
        <name>Zn(2+)</name>
        <dbReference type="ChEBI" id="CHEBI:29105"/>
    </ligand>
</feature>
<evidence type="ECO:0008006" key="14">
    <source>
        <dbReference type="Google" id="ProtNLM"/>
    </source>
</evidence>
<feature type="binding site" evidence="8">
    <location>
        <position position="8"/>
    </location>
    <ligand>
        <name>Zn(2+)</name>
        <dbReference type="ChEBI" id="CHEBI:29105"/>
    </ligand>
</feature>
<feature type="domain" description="C2H2-type" evidence="10">
    <location>
        <begin position="695"/>
        <end position="722"/>
    </location>
</feature>
<evidence type="ECO:0000256" key="1">
    <source>
        <dbReference type="ARBA" id="ARBA00004123"/>
    </source>
</evidence>
<name>A0ABM1ZND9_AEDAL</name>
<feature type="domain" description="C2H2-type" evidence="10">
    <location>
        <begin position="193"/>
        <end position="219"/>
    </location>
</feature>
<feature type="domain" description="C2H2-type" evidence="10">
    <location>
        <begin position="667"/>
        <end position="694"/>
    </location>
</feature>
<dbReference type="SMART" id="SM00355">
    <property type="entry name" value="ZnF_C2H2"/>
    <property type="match status" value="12"/>
</dbReference>
<feature type="region of interest" description="Disordered" evidence="9">
    <location>
        <begin position="483"/>
        <end position="544"/>
    </location>
</feature>
<feature type="domain" description="C2H2-type" evidence="10">
    <location>
        <begin position="308"/>
        <end position="335"/>
    </location>
</feature>
<evidence type="ECO:0000256" key="2">
    <source>
        <dbReference type="ARBA" id="ARBA00022723"/>
    </source>
</evidence>
<evidence type="ECO:0000256" key="7">
    <source>
        <dbReference type="PROSITE-ProRule" id="PRU00042"/>
    </source>
</evidence>
<dbReference type="SMART" id="SM00868">
    <property type="entry name" value="zf-AD"/>
    <property type="match status" value="2"/>
</dbReference>
<dbReference type="Pfam" id="PF07776">
    <property type="entry name" value="zf-AD"/>
    <property type="match status" value="1"/>
</dbReference>
<dbReference type="PROSITE" id="PS00028">
    <property type="entry name" value="ZINC_FINGER_C2H2_1"/>
    <property type="match status" value="10"/>
</dbReference>